<evidence type="ECO:0000256" key="5">
    <source>
        <dbReference type="ARBA" id="ARBA00022801"/>
    </source>
</evidence>
<feature type="domain" description="CBS" evidence="10">
    <location>
        <begin position="75"/>
        <end position="135"/>
    </location>
</feature>
<dbReference type="FunFam" id="3.90.1640.10:FF:000001">
    <property type="entry name" value="Probable manganese-dependent inorganic pyrophosphatase"/>
    <property type="match status" value="1"/>
</dbReference>
<dbReference type="SMART" id="SM01131">
    <property type="entry name" value="DHHA2"/>
    <property type="match status" value="1"/>
</dbReference>
<gene>
    <name evidence="11" type="ORF">FPL22_01330</name>
</gene>
<protein>
    <recommendedName>
        <fullName evidence="3">inorganic diphosphatase</fullName>
        <ecNumber evidence="3">3.6.1.1</ecNumber>
    </recommendedName>
    <alternativeName>
        <fullName evidence="7">Pyrophosphate phospho-hydrolase</fullName>
    </alternativeName>
</protein>
<organism evidence="11 12">
    <name type="scientific">Rariglobus hedericola</name>
    <dbReference type="NCBI Taxonomy" id="2597822"/>
    <lineage>
        <taxon>Bacteria</taxon>
        <taxon>Pseudomonadati</taxon>
        <taxon>Verrucomicrobiota</taxon>
        <taxon>Opitutia</taxon>
        <taxon>Opitutales</taxon>
        <taxon>Opitutaceae</taxon>
        <taxon>Rariglobus</taxon>
    </lineage>
</organism>
<evidence type="ECO:0000256" key="8">
    <source>
        <dbReference type="ARBA" id="ARBA00047820"/>
    </source>
</evidence>
<evidence type="ECO:0000256" key="3">
    <source>
        <dbReference type="ARBA" id="ARBA00012146"/>
    </source>
</evidence>
<evidence type="ECO:0000256" key="1">
    <source>
        <dbReference type="ARBA" id="ARBA00001936"/>
    </source>
</evidence>
<feature type="domain" description="CBS" evidence="10">
    <location>
        <begin position="260"/>
        <end position="316"/>
    </location>
</feature>
<dbReference type="InterPro" id="IPR038222">
    <property type="entry name" value="DHHA2_dom_sf"/>
</dbReference>
<dbReference type="Gene3D" id="3.90.1640.10">
    <property type="entry name" value="inorganic pyrophosphatase (n-terminal core)"/>
    <property type="match status" value="2"/>
</dbReference>
<dbReference type="GO" id="GO:0004427">
    <property type="term" value="F:inorganic diphosphate phosphatase activity"/>
    <property type="evidence" value="ECO:0007669"/>
    <property type="project" value="UniProtKB-EC"/>
</dbReference>
<dbReference type="EMBL" id="VMBG01000001">
    <property type="protein sequence ID" value="TSJ77981.1"/>
    <property type="molecule type" value="Genomic_DNA"/>
</dbReference>
<evidence type="ECO:0000256" key="7">
    <source>
        <dbReference type="ARBA" id="ARBA00032535"/>
    </source>
</evidence>
<evidence type="ECO:0000256" key="4">
    <source>
        <dbReference type="ARBA" id="ARBA00022723"/>
    </source>
</evidence>
<evidence type="ECO:0000256" key="9">
    <source>
        <dbReference type="PROSITE-ProRule" id="PRU00703"/>
    </source>
</evidence>
<dbReference type="PANTHER" id="PTHR12112:SF22">
    <property type="entry name" value="MANGANESE-DEPENDENT INORGANIC PYROPHOSPHATASE-RELATED"/>
    <property type="match status" value="1"/>
</dbReference>
<keyword evidence="9" id="KW-0129">CBS domain</keyword>
<dbReference type="PANTHER" id="PTHR12112">
    <property type="entry name" value="BNIP - RELATED"/>
    <property type="match status" value="1"/>
</dbReference>
<comment type="caution">
    <text evidence="11">The sequence shown here is derived from an EMBL/GenBank/DDBJ whole genome shotgun (WGS) entry which is preliminary data.</text>
</comment>
<dbReference type="InterPro" id="IPR028979">
    <property type="entry name" value="Ser_kin/Pase_Hpr-like_N_sf"/>
</dbReference>
<dbReference type="InterPro" id="IPR001667">
    <property type="entry name" value="DDH_dom"/>
</dbReference>
<dbReference type="InterPro" id="IPR046342">
    <property type="entry name" value="CBS_dom_sf"/>
</dbReference>
<keyword evidence="6" id="KW-0464">Manganese</keyword>
<sequence length="575" mass="62761">MSASPTYIIGHKNPDADAICSAIAYAALKEAKGETGYAPARCGNSNARIDTILARFHQPLPIYLSDVTPRVRDVMVRNVVSICQSATCAEALELIDQYDVRILPVVTEDNRVIGTVSIFQLGSFFVPHMREPREMRKVFTSLTHISRALKAHTLHVDRPDLAEELFVRVGAMDVKSFGKVSAGEGVPMEKTIIIVGDRRDIQMRSIELGVRALVVTGNLPVEDSIVQAAKTNGVALIVSPLDSATTAWVIRSATTLDRLVDRKFASLSGDIRLGDLRKKLATSTVAAYMVVNDEGKLQGILTKTDVLKPVKTRLVLVDHNEMSQAVSGADQVTIVEIIDHHRLGSLNTQQPILFINEPVGSTCTIIADLFRREGIVPSPDIAGIMMSGIISDTLHLNSPTTTEKDGVILSWLAKIASVDSRELANEIFSSGSVILANSPDKVIRSDFKIYEEDGIRFAVSQIEELGFGNFWPHSRDLAKALQTLRDDEALLFACVLVTDINTQNSLLLVKGEAEFINRINYPSVQKDEIFDMPGVVSRKKQLIPYIGGILKEMQTYGVMPTPGASAAPFDKAASS</sequence>
<dbReference type="GO" id="GO:0005737">
    <property type="term" value="C:cytoplasm"/>
    <property type="evidence" value="ECO:0007669"/>
    <property type="project" value="InterPro"/>
</dbReference>
<evidence type="ECO:0000256" key="6">
    <source>
        <dbReference type="ARBA" id="ARBA00023211"/>
    </source>
</evidence>
<dbReference type="Pfam" id="PF01368">
    <property type="entry name" value="DHH"/>
    <property type="match status" value="1"/>
</dbReference>
<dbReference type="SUPFAM" id="SSF75138">
    <property type="entry name" value="HprK N-terminal domain-like"/>
    <property type="match status" value="1"/>
</dbReference>
<keyword evidence="4" id="KW-0479">Metal-binding</keyword>
<dbReference type="CDD" id="cd02205">
    <property type="entry name" value="CBS_pair_SF"/>
    <property type="match status" value="1"/>
</dbReference>
<dbReference type="EC" id="3.6.1.1" evidence="3"/>
<proteinExistence type="predicted"/>
<evidence type="ECO:0000259" key="10">
    <source>
        <dbReference type="PROSITE" id="PS51371"/>
    </source>
</evidence>
<dbReference type="NCBIfam" id="NF011442">
    <property type="entry name" value="PRK14869.1-4"/>
    <property type="match status" value="1"/>
</dbReference>
<dbReference type="InterPro" id="IPR004097">
    <property type="entry name" value="DHHA2"/>
</dbReference>
<dbReference type="InterPro" id="IPR010766">
    <property type="entry name" value="DRTGG"/>
</dbReference>
<dbReference type="NCBIfam" id="NF011443">
    <property type="entry name" value="PRK14869.1-5"/>
    <property type="match status" value="1"/>
</dbReference>
<dbReference type="PROSITE" id="PS51371">
    <property type="entry name" value="CBS"/>
    <property type="match status" value="2"/>
</dbReference>
<comment type="cofactor">
    <cofactor evidence="1">
        <name>Mn(2+)</name>
        <dbReference type="ChEBI" id="CHEBI:29035"/>
    </cofactor>
</comment>
<accession>A0A556QMV1</accession>
<reference evidence="11 12" key="1">
    <citation type="submission" date="2019-07" db="EMBL/GenBank/DDBJ databases">
        <title>Description of 53C-WASEF.</title>
        <authorList>
            <person name="Pitt A."/>
            <person name="Hahn M.W."/>
        </authorList>
    </citation>
    <scope>NUCLEOTIDE SEQUENCE [LARGE SCALE GENOMIC DNA]</scope>
    <source>
        <strain evidence="11 12">53C-WASEF</strain>
    </source>
</reference>
<dbReference type="Gene3D" id="3.10.580.10">
    <property type="entry name" value="CBS-domain"/>
    <property type="match status" value="1"/>
</dbReference>
<dbReference type="InterPro" id="IPR038763">
    <property type="entry name" value="DHH_sf"/>
</dbReference>
<comment type="catalytic activity">
    <reaction evidence="8">
        <text>diphosphate + H2O = 2 phosphate + H(+)</text>
        <dbReference type="Rhea" id="RHEA:24576"/>
        <dbReference type="ChEBI" id="CHEBI:15377"/>
        <dbReference type="ChEBI" id="CHEBI:15378"/>
        <dbReference type="ChEBI" id="CHEBI:33019"/>
        <dbReference type="ChEBI" id="CHEBI:43474"/>
        <dbReference type="EC" id="3.6.1.1"/>
    </reaction>
</comment>
<dbReference type="Pfam" id="PF07085">
    <property type="entry name" value="DRTGG"/>
    <property type="match status" value="1"/>
</dbReference>
<keyword evidence="12" id="KW-1185">Reference proteome</keyword>
<comment type="subunit">
    <text evidence="2">Homohexamer.</text>
</comment>
<dbReference type="NCBIfam" id="NF011446">
    <property type="entry name" value="PRK14869.2-2"/>
    <property type="match status" value="1"/>
</dbReference>
<dbReference type="Proteomes" id="UP000315648">
    <property type="component" value="Unassembled WGS sequence"/>
</dbReference>
<name>A0A556QMV1_9BACT</name>
<dbReference type="RefSeq" id="WP_144228322.1">
    <property type="nucleotide sequence ID" value="NZ_CBCRVV010000001.1"/>
</dbReference>
<evidence type="ECO:0000313" key="11">
    <source>
        <dbReference type="EMBL" id="TSJ77981.1"/>
    </source>
</evidence>
<dbReference type="NCBIfam" id="NF011445">
    <property type="entry name" value="PRK14869.2-1"/>
    <property type="match status" value="1"/>
</dbReference>
<dbReference type="InterPro" id="IPR000644">
    <property type="entry name" value="CBS_dom"/>
</dbReference>
<dbReference type="GO" id="GO:0046872">
    <property type="term" value="F:metal ion binding"/>
    <property type="evidence" value="ECO:0007669"/>
    <property type="project" value="UniProtKB-KW"/>
</dbReference>
<dbReference type="SMART" id="SM00116">
    <property type="entry name" value="CBS"/>
    <property type="match status" value="2"/>
</dbReference>
<dbReference type="SUPFAM" id="SSF54631">
    <property type="entry name" value="CBS-domain pair"/>
    <property type="match status" value="1"/>
</dbReference>
<evidence type="ECO:0000256" key="2">
    <source>
        <dbReference type="ARBA" id="ARBA00011643"/>
    </source>
</evidence>
<dbReference type="AlphaFoldDB" id="A0A556QMV1"/>
<keyword evidence="5 11" id="KW-0378">Hydrolase</keyword>
<dbReference type="Pfam" id="PF00571">
    <property type="entry name" value="CBS"/>
    <property type="match status" value="2"/>
</dbReference>
<dbReference type="OrthoDB" id="9766150at2"/>
<dbReference type="SUPFAM" id="SSF64182">
    <property type="entry name" value="DHH phosphoesterases"/>
    <property type="match status" value="1"/>
</dbReference>
<dbReference type="Gene3D" id="3.40.1390.20">
    <property type="entry name" value="HprK N-terminal domain-like"/>
    <property type="match status" value="1"/>
</dbReference>
<evidence type="ECO:0000313" key="12">
    <source>
        <dbReference type="Proteomes" id="UP000315648"/>
    </source>
</evidence>
<dbReference type="Pfam" id="PF02833">
    <property type="entry name" value="DHHA2"/>
    <property type="match status" value="1"/>
</dbReference>
<dbReference type="Gene3D" id="3.10.310.20">
    <property type="entry name" value="DHHA2 domain"/>
    <property type="match status" value="1"/>
</dbReference>